<dbReference type="Pfam" id="PF00239">
    <property type="entry name" value="Resolvase"/>
    <property type="match status" value="1"/>
</dbReference>
<reference evidence="7" key="1">
    <citation type="journal article" date="2019" name="Int. J. Syst. Evol. Microbiol.">
        <title>The Global Catalogue of Microorganisms (GCM) 10K type strain sequencing project: providing services to taxonomists for standard genome sequencing and annotation.</title>
        <authorList>
            <consortium name="The Broad Institute Genomics Platform"/>
            <consortium name="The Broad Institute Genome Sequencing Center for Infectious Disease"/>
            <person name="Wu L."/>
            <person name="Ma J."/>
        </authorList>
    </citation>
    <scope>NUCLEOTIDE SEQUENCE [LARGE SCALE GENOMIC DNA]</scope>
    <source>
        <strain evidence="7">CAIM 431</strain>
    </source>
</reference>
<comment type="caution">
    <text evidence="6">The sequence shown here is derived from an EMBL/GenBank/DDBJ whole genome shotgun (WGS) entry which is preliminary data.</text>
</comment>
<dbReference type="RefSeq" id="WP_343873331.1">
    <property type="nucleotide sequence ID" value="NZ_BAAAIX010000015.1"/>
</dbReference>
<feature type="compositionally biased region" description="Low complexity" evidence="4">
    <location>
        <begin position="1"/>
        <end position="13"/>
    </location>
</feature>
<accession>A0ABW4RW89</accession>
<name>A0ABW4RW89_9ACTN</name>
<sequence>MSSRPESRPTTPSVQEPAEDVSGTTRGSVVVYLRVSTSRDQSTDAQRHAIESVGWKADRVFVDEGITGRRIDRPGLQAMLSWVRDGDTVVVYSLSRISRSTKDLLTLLDGLDSMGVHLVSVSESINTSTPSGRLLITVLSAISQFEVDTLRDRTLSGLEAARAQGRVGGRPRALDGEQLVVARGLRASGWSYGRIAGHLSVGKSTVHRALTEEER</sequence>
<dbReference type="Gene3D" id="3.40.50.1390">
    <property type="entry name" value="Resolvase, N-terminal catalytic domain"/>
    <property type="match status" value="1"/>
</dbReference>
<dbReference type="PROSITE" id="PS51736">
    <property type="entry name" value="RECOMBINASES_3"/>
    <property type="match status" value="1"/>
</dbReference>
<comment type="similarity">
    <text evidence="1">Belongs to the site-specific recombinase resolvase family.</text>
</comment>
<evidence type="ECO:0000256" key="4">
    <source>
        <dbReference type="SAM" id="MobiDB-lite"/>
    </source>
</evidence>
<dbReference type="SUPFAM" id="SSF46689">
    <property type="entry name" value="Homeodomain-like"/>
    <property type="match status" value="1"/>
</dbReference>
<proteinExistence type="inferred from homology"/>
<evidence type="ECO:0000256" key="3">
    <source>
        <dbReference type="ARBA" id="ARBA00023172"/>
    </source>
</evidence>
<dbReference type="InterPro" id="IPR006119">
    <property type="entry name" value="Resolv_N"/>
</dbReference>
<evidence type="ECO:0000313" key="6">
    <source>
        <dbReference type="EMBL" id="MFD1890315.1"/>
    </source>
</evidence>
<organism evidence="6 7">
    <name type="scientific">Luteococcus peritonei</name>
    <dbReference type="NCBI Taxonomy" id="88874"/>
    <lineage>
        <taxon>Bacteria</taxon>
        <taxon>Bacillati</taxon>
        <taxon>Actinomycetota</taxon>
        <taxon>Actinomycetes</taxon>
        <taxon>Propionibacteriales</taxon>
        <taxon>Propionibacteriaceae</taxon>
        <taxon>Luteococcus</taxon>
    </lineage>
</organism>
<dbReference type="EMBL" id="JBHUFZ010000018">
    <property type="protein sequence ID" value="MFD1890315.1"/>
    <property type="molecule type" value="Genomic_DNA"/>
</dbReference>
<gene>
    <name evidence="6" type="ORF">ACFSCS_08990</name>
</gene>
<keyword evidence="2" id="KW-0238">DNA-binding</keyword>
<keyword evidence="7" id="KW-1185">Reference proteome</keyword>
<feature type="region of interest" description="Disordered" evidence="4">
    <location>
        <begin position="1"/>
        <end position="25"/>
    </location>
</feature>
<evidence type="ECO:0000256" key="2">
    <source>
        <dbReference type="ARBA" id="ARBA00023125"/>
    </source>
</evidence>
<protein>
    <submittedName>
        <fullName evidence="6">Recombinase family protein</fullName>
    </submittedName>
</protein>
<dbReference type="InterPro" id="IPR036162">
    <property type="entry name" value="Resolvase-like_N_sf"/>
</dbReference>
<evidence type="ECO:0000256" key="1">
    <source>
        <dbReference type="ARBA" id="ARBA00009913"/>
    </source>
</evidence>
<keyword evidence="3" id="KW-0233">DNA recombination</keyword>
<dbReference type="InterPro" id="IPR050639">
    <property type="entry name" value="SSR_resolvase"/>
</dbReference>
<evidence type="ECO:0000313" key="7">
    <source>
        <dbReference type="Proteomes" id="UP001597326"/>
    </source>
</evidence>
<dbReference type="SMART" id="SM00857">
    <property type="entry name" value="Resolvase"/>
    <property type="match status" value="1"/>
</dbReference>
<dbReference type="InterPro" id="IPR009057">
    <property type="entry name" value="Homeodomain-like_sf"/>
</dbReference>
<dbReference type="CDD" id="cd03768">
    <property type="entry name" value="SR_ResInv"/>
    <property type="match status" value="1"/>
</dbReference>
<evidence type="ECO:0000259" key="5">
    <source>
        <dbReference type="PROSITE" id="PS51736"/>
    </source>
</evidence>
<dbReference type="Gene3D" id="1.10.10.60">
    <property type="entry name" value="Homeodomain-like"/>
    <property type="match status" value="1"/>
</dbReference>
<dbReference type="Proteomes" id="UP001597326">
    <property type="component" value="Unassembled WGS sequence"/>
</dbReference>
<dbReference type="PANTHER" id="PTHR30461:SF2">
    <property type="entry name" value="SERINE RECOMBINASE PINE-RELATED"/>
    <property type="match status" value="1"/>
</dbReference>
<feature type="domain" description="Resolvase/invertase-type recombinase catalytic" evidence="5">
    <location>
        <begin position="28"/>
        <end position="165"/>
    </location>
</feature>
<dbReference type="SUPFAM" id="SSF53041">
    <property type="entry name" value="Resolvase-like"/>
    <property type="match status" value="1"/>
</dbReference>
<dbReference type="PANTHER" id="PTHR30461">
    <property type="entry name" value="DNA-INVERTASE FROM LAMBDOID PROPHAGE"/>
    <property type="match status" value="1"/>
</dbReference>